<dbReference type="OrthoDB" id="9971967at2759"/>
<reference evidence="3" key="3">
    <citation type="submission" date="2025-04" db="UniProtKB">
        <authorList>
            <consortium name="RefSeq"/>
        </authorList>
    </citation>
    <scope>IDENTIFICATION</scope>
    <source>
        <strain evidence="3">S238N-H82</strain>
        <tissue evidence="3">Testes</tissue>
    </source>
</reference>
<evidence type="ECO:0000313" key="3">
    <source>
        <dbReference type="RefSeq" id="XP_035671017.1"/>
    </source>
</evidence>
<dbReference type="OMA" id="KTEGHYF"/>
<dbReference type="Proteomes" id="UP000001554">
    <property type="component" value="Chromosome 3"/>
</dbReference>
<dbReference type="AlphaFoldDB" id="C3YKF6"/>
<sequence>MATVNNNKPKFQTFVEIVFDSPENTANAEGVFTIYCSTGIPPNLKPLLESQIKFPIPGVSYKTEGHYFLTLTTKIDAEPVPVDLWRLTFDPTRVLQVISQAMEGYHIVGRSTVALPSGRIRHYWTMAKSWYM</sequence>
<name>C3YKF6_BRAFL</name>
<reference evidence="2" key="2">
    <citation type="journal article" date="2020" name="Nat. Ecol. Evol.">
        <title>Deeply conserved synteny resolves early events in vertebrate evolution.</title>
        <authorList>
            <person name="Simakov O."/>
            <person name="Marletaz F."/>
            <person name="Yue J.X."/>
            <person name="O'Connell B."/>
            <person name="Jenkins J."/>
            <person name="Brandt A."/>
            <person name="Calef R."/>
            <person name="Tung C.H."/>
            <person name="Huang T.K."/>
            <person name="Schmutz J."/>
            <person name="Satoh N."/>
            <person name="Yu J.K."/>
            <person name="Putnam N.H."/>
            <person name="Green R.E."/>
            <person name="Rokhsar D.S."/>
        </authorList>
    </citation>
    <scope>NUCLEOTIDE SEQUENCE [LARGE SCALE GENOMIC DNA]</scope>
    <source>
        <strain evidence="2">S238N-H82</strain>
    </source>
</reference>
<reference evidence="1" key="1">
    <citation type="journal article" date="2008" name="Nature">
        <title>The amphioxus genome and the evolution of the chordate karyotype.</title>
        <authorList>
            <consortium name="US DOE Joint Genome Institute (JGI-PGF)"/>
            <person name="Putnam N.H."/>
            <person name="Butts T."/>
            <person name="Ferrier D.E.K."/>
            <person name="Furlong R.F."/>
            <person name="Hellsten U."/>
            <person name="Kawashima T."/>
            <person name="Robinson-Rechavi M."/>
            <person name="Shoguchi E."/>
            <person name="Terry A."/>
            <person name="Yu J.-K."/>
            <person name="Benito-Gutierrez E.L."/>
            <person name="Dubchak I."/>
            <person name="Garcia-Fernandez J."/>
            <person name="Gibson-Brown J.J."/>
            <person name="Grigoriev I.V."/>
            <person name="Horton A.C."/>
            <person name="de Jong P.J."/>
            <person name="Jurka J."/>
            <person name="Kapitonov V.V."/>
            <person name="Kohara Y."/>
            <person name="Kuroki Y."/>
            <person name="Lindquist E."/>
            <person name="Lucas S."/>
            <person name="Osoegawa K."/>
            <person name="Pennacchio L.A."/>
            <person name="Salamov A.A."/>
            <person name="Satou Y."/>
            <person name="Sauka-Spengler T."/>
            <person name="Schmutz J."/>
            <person name="Shin-I T."/>
            <person name="Toyoda A."/>
            <person name="Bronner-Fraser M."/>
            <person name="Fujiyama A."/>
            <person name="Holland L.Z."/>
            <person name="Holland P.W.H."/>
            <person name="Satoh N."/>
            <person name="Rokhsar D.S."/>
        </authorList>
    </citation>
    <scope>NUCLEOTIDE SEQUENCE [LARGE SCALE GENOMIC DNA]</scope>
    <source>
        <strain evidence="1">S238N-H82</strain>
        <tissue evidence="1">Testes</tissue>
    </source>
</reference>
<accession>C3YKF6</accession>
<dbReference type="EMBL" id="GG666522">
    <property type="protein sequence ID" value="EEN59200.1"/>
    <property type="molecule type" value="Genomic_DNA"/>
</dbReference>
<evidence type="ECO:0000313" key="2">
    <source>
        <dbReference type="Proteomes" id="UP000001554"/>
    </source>
</evidence>
<keyword evidence="2" id="KW-1185">Reference proteome</keyword>
<organism>
    <name type="scientific">Branchiostoma floridae</name>
    <name type="common">Florida lancelet</name>
    <name type="synonym">Amphioxus</name>
    <dbReference type="NCBI Taxonomy" id="7739"/>
    <lineage>
        <taxon>Eukaryota</taxon>
        <taxon>Metazoa</taxon>
        <taxon>Chordata</taxon>
        <taxon>Cephalochordata</taxon>
        <taxon>Leptocardii</taxon>
        <taxon>Amphioxiformes</taxon>
        <taxon>Branchiostomatidae</taxon>
        <taxon>Branchiostoma</taxon>
    </lineage>
</organism>
<dbReference type="KEGG" id="bfo:118412324"/>
<evidence type="ECO:0000313" key="1">
    <source>
        <dbReference type="EMBL" id="EEN59200.1"/>
    </source>
</evidence>
<dbReference type="InParanoid" id="C3YKF6"/>
<dbReference type="GeneID" id="118412324"/>
<protein>
    <submittedName>
        <fullName evidence="3">Uncharacterized protein LOC118412324</fullName>
    </submittedName>
</protein>
<dbReference type="RefSeq" id="XP_035671017.1">
    <property type="nucleotide sequence ID" value="XM_035815124.1"/>
</dbReference>
<gene>
    <name evidence="3" type="primary">LOC118412324</name>
    <name evidence="1" type="ORF">BRAFLDRAFT_93407</name>
</gene>
<proteinExistence type="predicted"/>